<keyword evidence="3 7" id="KW-0699">rRNA-binding</keyword>
<dbReference type="HAMAP" id="MF_00480_A">
    <property type="entry name" value="Ribosomal_uS7_A"/>
    <property type="match status" value="1"/>
</dbReference>
<dbReference type="InterPro" id="IPR036823">
    <property type="entry name" value="Ribosomal_uS7_dom_sf"/>
</dbReference>
<dbReference type="InParanoid" id="A0A7L9FF54"/>
<dbReference type="SUPFAM" id="SSF47973">
    <property type="entry name" value="Ribosomal protein S7"/>
    <property type="match status" value="1"/>
</dbReference>
<evidence type="ECO:0000259" key="10">
    <source>
        <dbReference type="Pfam" id="PF00177"/>
    </source>
</evidence>
<feature type="domain" description="Small ribosomal subunit protein uS7" evidence="10">
    <location>
        <begin position="37"/>
        <end position="202"/>
    </location>
</feature>
<proteinExistence type="inferred from homology"/>
<accession>A0A7L9FF54</accession>
<dbReference type="FunFam" id="1.10.455.10:FF:000011">
    <property type="entry name" value="30S ribosomal protein S7"/>
    <property type="match status" value="1"/>
</dbReference>
<dbReference type="InterPro" id="IPR023798">
    <property type="entry name" value="Ribosomal_uS7_dom"/>
</dbReference>
<dbReference type="InterPro" id="IPR005716">
    <property type="entry name" value="Ribosomal_uS7_euk/arc"/>
</dbReference>
<evidence type="ECO:0000256" key="1">
    <source>
        <dbReference type="ARBA" id="ARBA00007151"/>
    </source>
</evidence>
<keyword evidence="5 7" id="KW-0689">Ribosomal protein</keyword>
<dbReference type="AlphaFoldDB" id="A0A7L9FF54"/>
<dbReference type="KEGG" id="thel:IG193_06270"/>
<dbReference type="InterPro" id="IPR026018">
    <property type="entry name" value="Ribosomal_uS7_arc"/>
</dbReference>
<dbReference type="Gene3D" id="1.10.455.10">
    <property type="entry name" value="Ribosomal protein S7 domain"/>
    <property type="match status" value="1"/>
</dbReference>
<comment type="subunit">
    <text evidence="2 7 9">Part of the 30S ribosomal subunit.</text>
</comment>
<dbReference type="NCBIfam" id="NF003106">
    <property type="entry name" value="PRK04027.1"/>
    <property type="match status" value="1"/>
</dbReference>
<evidence type="ECO:0000256" key="8">
    <source>
        <dbReference type="RuleBase" id="RU003619"/>
    </source>
</evidence>
<dbReference type="PROSITE" id="PS00052">
    <property type="entry name" value="RIBOSOMAL_S7"/>
    <property type="match status" value="1"/>
</dbReference>
<evidence type="ECO:0000256" key="7">
    <source>
        <dbReference type="HAMAP-Rule" id="MF_00480"/>
    </source>
</evidence>
<dbReference type="Pfam" id="PF00177">
    <property type="entry name" value="Ribosomal_S7"/>
    <property type="match status" value="1"/>
</dbReference>
<evidence type="ECO:0000256" key="6">
    <source>
        <dbReference type="ARBA" id="ARBA00023274"/>
    </source>
</evidence>
<dbReference type="RefSeq" id="WP_192818331.1">
    <property type="nucleotide sequence ID" value="NZ_CP062310.1"/>
</dbReference>
<dbReference type="InterPro" id="IPR020606">
    <property type="entry name" value="Ribosomal_uS7_CS"/>
</dbReference>
<dbReference type="FunCoup" id="A0A7L9FF54">
    <property type="interactions" value="165"/>
</dbReference>
<keyword evidence="6 7" id="KW-0687">Ribonucleoprotein</keyword>
<dbReference type="Proteomes" id="UP000594121">
    <property type="component" value="Chromosome"/>
</dbReference>
<sequence>MSEEARATVLKTLSGEEIKLFGKWSLLDVEIRDQSLRRYISLKPVLVPHSEGRHAKKRFGKANVSIVERIANELMRPGRNAGKKILALNIVKRAFEIIELKTGKNPVQVLVWAIENASPREETTRVIYGGILYHVSVDVSPQRRVDLALRFITEGARACSFNNPKTIEECLADEIVAAAYGDSNSYALRKKEEIERIALASR</sequence>
<evidence type="ECO:0000256" key="9">
    <source>
        <dbReference type="RuleBase" id="RU003621"/>
    </source>
</evidence>
<dbReference type="GO" id="GO:0015935">
    <property type="term" value="C:small ribosomal subunit"/>
    <property type="evidence" value="ECO:0007669"/>
    <property type="project" value="UniProtKB-UniRule"/>
</dbReference>
<dbReference type="GO" id="GO:0006412">
    <property type="term" value="P:translation"/>
    <property type="evidence" value="ECO:0007669"/>
    <property type="project" value="UniProtKB-UniRule"/>
</dbReference>
<dbReference type="GO" id="GO:0003735">
    <property type="term" value="F:structural constituent of ribosome"/>
    <property type="evidence" value="ECO:0007669"/>
    <property type="project" value="UniProtKB-UniRule"/>
</dbReference>
<keyword evidence="12" id="KW-1185">Reference proteome</keyword>
<evidence type="ECO:0000256" key="5">
    <source>
        <dbReference type="ARBA" id="ARBA00022980"/>
    </source>
</evidence>
<name>A0A7L9FF54_9CREN</name>
<reference evidence="11 12" key="1">
    <citation type="submission" date="2020-10" db="EMBL/GenBank/DDBJ databases">
        <title>Thermofilum lucidum 3507LT sp. nov. a novel member of Thermofilaceae family isolated from Chile hot spring, and proposal of description order Thermofilales.</title>
        <authorList>
            <person name="Zayulina K.S."/>
            <person name="Elcheninov A.G."/>
            <person name="Toshchakov S.V."/>
            <person name="Kublanov I.V."/>
        </authorList>
    </citation>
    <scope>NUCLEOTIDE SEQUENCE [LARGE SCALE GENOMIC DNA]</scope>
    <source>
        <strain evidence="11 12">3507LT</strain>
    </source>
</reference>
<dbReference type="CDD" id="cd14867">
    <property type="entry name" value="uS7_Eukaryote"/>
    <property type="match status" value="1"/>
</dbReference>
<evidence type="ECO:0000313" key="12">
    <source>
        <dbReference type="Proteomes" id="UP000594121"/>
    </source>
</evidence>
<dbReference type="NCBIfam" id="TIGR01028">
    <property type="entry name" value="uS7_euk_arch"/>
    <property type="match status" value="1"/>
</dbReference>
<keyword evidence="4 7" id="KW-0694">RNA-binding</keyword>
<comment type="similarity">
    <text evidence="1 7 8">Belongs to the universal ribosomal protein uS7 family.</text>
</comment>
<evidence type="ECO:0000256" key="3">
    <source>
        <dbReference type="ARBA" id="ARBA00022730"/>
    </source>
</evidence>
<evidence type="ECO:0000313" key="11">
    <source>
        <dbReference type="EMBL" id="QOJ78359.1"/>
    </source>
</evidence>
<organism evidence="11 12">
    <name type="scientific">Infirmifilum lucidum</name>
    <dbReference type="NCBI Taxonomy" id="2776706"/>
    <lineage>
        <taxon>Archaea</taxon>
        <taxon>Thermoproteota</taxon>
        <taxon>Thermoprotei</taxon>
        <taxon>Thermofilales</taxon>
        <taxon>Thermofilaceae</taxon>
        <taxon>Infirmifilum</taxon>
    </lineage>
</organism>
<dbReference type="PANTHER" id="PTHR11205">
    <property type="entry name" value="RIBOSOMAL PROTEIN S7"/>
    <property type="match status" value="1"/>
</dbReference>
<dbReference type="EMBL" id="CP062310">
    <property type="protein sequence ID" value="QOJ78359.1"/>
    <property type="molecule type" value="Genomic_DNA"/>
</dbReference>
<protein>
    <recommendedName>
        <fullName evidence="7">Small ribosomal subunit protein uS7</fullName>
    </recommendedName>
</protein>
<dbReference type="InterPro" id="IPR000235">
    <property type="entry name" value="Ribosomal_uS7"/>
</dbReference>
<evidence type="ECO:0000256" key="2">
    <source>
        <dbReference type="ARBA" id="ARBA00011458"/>
    </source>
</evidence>
<comment type="function">
    <text evidence="7 9">One of the primary rRNA binding proteins, it binds directly to 16S rRNA where it nucleates assembly of the head domain of the 30S subunit. Is located at the subunit interface close to the decoding center.</text>
</comment>
<dbReference type="GO" id="GO:0019843">
    <property type="term" value="F:rRNA binding"/>
    <property type="evidence" value="ECO:0007669"/>
    <property type="project" value="UniProtKB-UniRule"/>
</dbReference>
<gene>
    <name evidence="7" type="primary">rps7</name>
    <name evidence="11" type="ORF">IG193_06270</name>
</gene>
<dbReference type="GeneID" id="59149484"/>
<dbReference type="PIRSF" id="PIRSF002122">
    <property type="entry name" value="RPS7p_RPS7a_RPS5e_RPS7o"/>
    <property type="match status" value="1"/>
</dbReference>
<evidence type="ECO:0000256" key="4">
    <source>
        <dbReference type="ARBA" id="ARBA00022884"/>
    </source>
</evidence>